<dbReference type="Gene3D" id="2.60.120.10">
    <property type="entry name" value="Jelly Rolls"/>
    <property type="match status" value="1"/>
</dbReference>
<dbReference type="Pfam" id="PF07883">
    <property type="entry name" value="Cupin_2"/>
    <property type="match status" value="1"/>
</dbReference>
<proteinExistence type="predicted"/>
<dbReference type="InterPro" id="IPR013096">
    <property type="entry name" value="Cupin_2"/>
</dbReference>
<feature type="domain" description="Cupin type-2" evidence="1">
    <location>
        <begin position="33"/>
        <end position="100"/>
    </location>
</feature>
<protein>
    <submittedName>
        <fullName evidence="2">Cupin domain-containing protein</fullName>
    </submittedName>
</protein>
<dbReference type="AlphaFoldDB" id="A0A1I2KZW1"/>
<evidence type="ECO:0000259" key="1">
    <source>
        <dbReference type="Pfam" id="PF07883"/>
    </source>
</evidence>
<accession>A0A1I2KZW1</accession>
<evidence type="ECO:0000313" key="2">
    <source>
        <dbReference type="EMBL" id="SFF72093.1"/>
    </source>
</evidence>
<dbReference type="STRING" id="201973.SAMN04488025_103164"/>
<dbReference type="Proteomes" id="UP000198661">
    <property type="component" value="Unassembled WGS sequence"/>
</dbReference>
<name>A0A1I2KZW1_9BACL</name>
<dbReference type="RefSeq" id="WP_177198943.1">
    <property type="nucleotide sequence ID" value="NZ_FOOK01000003.1"/>
</dbReference>
<sequence>MKIIELSHSLLPVYKNELILASRGNQTELYEIVFPRGKGLAAHIHTAGEDCALVLSGNLTYYVGNRETIQVEPGGLVFGWQNVLHGYLNRGDEPVRLVVFVTPGKIGLAYPADGDSRVRKVPVDQRKVHVEDEVAVSSEYASFRTVLVEGRYEEPEEPGVFKVFVDWKRKRLVVFDGEKVELIAEEPVRLLRYAARS</sequence>
<dbReference type="InterPro" id="IPR014710">
    <property type="entry name" value="RmlC-like_jellyroll"/>
</dbReference>
<gene>
    <name evidence="2" type="ORF">SAMN04488025_103164</name>
</gene>
<dbReference type="EMBL" id="FOOK01000003">
    <property type="protein sequence ID" value="SFF72093.1"/>
    <property type="molecule type" value="Genomic_DNA"/>
</dbReference>
<dbReference type="InterPro" id="IPR011051">
    <property type="entry name" value="RmlC_Cupin_sf"/>
</dbReference>
<keyword evidence="3" id="KW-1185">Reference proteome</keyword>
<reference evidence="2 3" key="1">
    <citation type="submission" date="2016-10" db="EMBL/GenBank/DDBJ databases">
        <authorList>
            <person name="de Groot N.N."/>
        </authorList>
    </citation>
    <scope>NUCLEOTIDE SEQUENCE [LARGE SCALE GENOMIC DNA]</scope>
    <source>
        <strain evidence="2 3">DSM 44945</strain>
    </source>
</reference>
<evidence type="ECO:0000313" key="3">
    <source>
        <dbReference type="Proteomes" id="UP000198661"/>
    </source>
</evidence>
<dbReference type="SUPFAM" id="SSF51182">
    <property type="entry name" value="RmlC-like cupins"/>
    <property type="match status" value="1"/>
</dbReference>
<organism evidence="2 3">
    <name type="scientific">Planifilum fulgidum</name>
    <dbReference type="NCBI Taxonomy" id="201973"/>
    <lineage>
        <taxon>Bacteria</taxon>
        <taxon>Bacillati</taxon>
        <taxon>Bacillota</taxon>
        <taxon>Bacilli</taxon>
        <taxon>Bacillales</taxon>
        <taxon>Thermoactinomycetaceae</taxon>
        <taxon>Planifilum</taxon>
    </lineage>
</organism>